<feature type="transmembrane region" description="Helical" evidence="14">
    <location>
        <begin position="106"/>
        <end position="126"/>
    </location>
</feature>
<sequence>MLKLLNFSDYLRGWIGAIGLISVINGAQAVWNPDLLARNVYTGNPQSVTRLASRQFALWTMFCGLVRLVFCANPDDSCIRLLTVTTFLMTLLHFLGEIYVWGTSVWTFGVISPCCIAGISLLLFAFESLTKGSRGSADDSLNDGEGGSRKMRLERMMMQSGAAPNRGESPLNRLRIAPKPA</sequence>
<accession>A0A267FES3</accession>
<keyword evidence="12" id="KW-0753">Steroid metabolism</keyword>
<dbReference type="AlphaFoldDB" id="A0A267FES3"/>
<evidence type="ECO:0000313" key="15">
    <source>
        <dbReference type="EMBL" id="PAA72256.1"/>
    </source>
</evidence>
<evidence type="ECO:0000256" key="1">
    <source>
        <dbReference type="ARBA" id="ARBA00004477"/>
    </source>
</evidence>
<dbReference type="STRING" id="282301.A0A267FES3"/>
<name>A0A267FES3_9PLAT</name>
<feature type="region of interest" description="Disordered" evidence="13">
    <location>
        <begin position="159"/>
        <end position="181"/>
    </location>
</feature>
<dbReference type="GO" id="GO:0005789">
    <property type="term" value="C:endoplasmic reticulum membrane"/>
    <property type="evidence" value="ECO:0007669"/>
    <property type="project" value="UniProtKB-SubCell"/>
</dbReference>
<dbReference type="Proteomes" id="UP000215902">
    <property type="component" value="Unassembled WGS sequence"/>
</dbReference>
<evidence type="ECO:0000256" key="4">
    <source>
        <dbReference type="ARBA" id="ARBA00022692"/>
    </source>
</evidence>
<dbReference type="PANTHER" id="PTHR15451:SF19">
    <property type="entry name" value="ERGOSTEROL BIOSYNTHETIC PROTEIN 28 HOMOLOG"/>
    <property type="match status" value="1"/>
</dbReference>
<protein>
    <recommendedName>
        <fullName evidence="17">Ergosterol biosynthetic protein 28</fullName>
    </recommendedName>
</protein>
<keyword evidence="3" id="KW-0444">Lipid biosynthesis</keyword>
<feature type="transmembrane region" description="Helical" evidence="14">
    <location>
        <begin position="12"/>
        <end position="31"/>
    </location>
</feature>
<proteinExistence type="inferred from homology"/>
<evidence type="ECO:0000256" key="11">
    <source>
        <dbReference type="ARBA" id="ARBA00023166"/>
    </source>
</evidence>
<dbReference type="InterPro" id="IPR005352">
    <property type="entry name" value="Erg28"/>
</dbReference>
<dbReference type="GO" id="GO:0016126">
    <property type="term" value="P:sterol biosynthetic process"/>
    <property type="evidence" value="ECO:0007669"/>
    <property type="project" value="UniProtKB-KW"/>
</dbReference>
<dbReference type="EMBL" id="NIVC01001102">
    <property type="protein sequence ID" value="PAA72256.1"/>
    <property type="molecule type" value="Genomic_DNA"/>
</dbReference>
<evidence type="ECO:0000256" key="2">
    <source>
        <dbReference type="ARBA" id="ARBA00005377"/>
    </source>
</evidence>
<dbReference type="Pfam" id="PF03694">
    <property type="entry name" value="Erg28"/>
    <property type="match status" value="1"/>
</dbReference>
<feature type="transmembrane region" description="Helical" evidence="14">
    <location>
        <begin position="51"/>
        <end position="70"/>
    </location>
</feature>
<evidence type="ECO:0000256" key="7">
    <source>
        <dbReference type="ARBA" id="ARBA00022989"/>
    </source>
</evidence>
<organism evidence="15 16">
    <name type="scientific">Macrostomum lignano</name>
    <dbReference type="NCBI Taxonomy" id="282301"/>
    <lineage>
        <taxon>Eukaryota</taxon>
        <taxon>Metazoa</taxon>
        <taxon>Spiralia</taxon>
        <taxon>Lophotrochozoa</taxon>
        <taxon>Platyhelminthes</taxon>
        <taxon>Rhabditophora</taxon>
        <taxon>Macrostomorpha</taxon>
        <taxon>Macrostomida</taxon>
        <taxon>Macrostomidae</taxon>
        <taxon>Macrostomum</taxon>
    </lineage>
</organism>
<keyword evidence="4 14" id="KW-0812">Transmembrane</keyword>
<keyword evidence="6" id="KW-0752">Steroid biosynthesis</keyword>
<keyword evidence="7 14" id="KW-1133">Transmembrane helix</keyword>
<keyword evidence="10 14" id="KW-0472">Membrane</keyword>
<keyword evidence="9" id="KW-0443">Lipid metabolism</keyword>
<dbReference type="GO" id="GO:0030674">
    <property type="term" value="F:protein-macromolecule adaptor activity"/>
    <property type="evidence" value="ECO:0007669"/>
    <property type="project" value="TreeGrafter"/>
</dbReference>
<keyword evidence="5" id="KW-0256">Endoplasmic reticulum</keyword>
<dbReference type="PANTHER" id="PTHR15451">
    <property type="entry name" value="ERGOSTEROL BIOSYNTHETIC PROTEIN 28-RELATED"/>
    <property type="match status" value="1"/>
</dbReference>
<keyword evidence="11" id="KW-1207">Sterol metabolism</keyword>
<evidence type="ECO:0000256" key="12">
    <source>
        <dbReference type="ARBA" id="ARBA00023221"/>
    </source>
</evidence>
<evidence type="ECO:0000256" key="8">
    <source>
        <dbReference type="ARBA" id="ARBA00023011"/>
    </source>
</evidence>
<gene>
    <name evidence="15" type="ORF">BOX15_Mlig000034g4</name>
</gene>
<evidence type="ECO:0000256" key="13">
    <source>
        <dbReference type="SAM" id="MobiDB-lite"/>
    </source>
</evidence>
<keyword evidence="8" id="KW-0756">Sterol biosynthesis</keyword>
<reference evidence="15 16" key="1">
    <citation type="submission" date="2017-06" db="EMBL/GenBank/DDBJ databases">
        <title>A platform for efficient transgenesis in Macrostomum lignano, a flatworm model organism for stem cell research.</title>
        <authorList>
            <person name="Berezikov E."/>
        </authorList>
    </citation>
    <scope>NUCLEOTIDE SEQUENCE [LARGE SCALE GENOMIC DNA]</scope>
    <source>
        <strain evidence="15">DV1</strain>
        <tissue evidence="15">Whole organism</tissue>
    </source>
</reference>
<evidence type="ECO:0000256" key="6">
    <source>
        <dbReference type="ARBA" id="ARBA00022955"/>
    </source>
</evidence>
<comment type="similarity">
    <text evidence="2">Belongs to the ERG28 family.</text>
</comment>
<comment type="subcellular location">
    <subcellularLocation>
        <location evidence="1">Endoplasmic reticulum membrane</location>
        <topology evidence="1">Multi-pass membrane protein</topology>
    </subcellularLocation>
</comment>
<evidence type="ECO:0000256" key="3">
    <source>
        <dbReference type="ARBA" id="ARBA00022516"/>
    </source>
</evidence>
<keyword evidence="16" id="KW-1185">Reference proteome</keyword>
<evidence type="ECO:0000313" key="16">
    <source>
        <dbReference type="Proteomes" id="UP000215902"/>
    </source>
</evidence>
<evidence type="ECO:0000256" key="14">
    <source>
        <dbReference type="SAM" id="Phobius"/>
    </source>
</evidence>
<evidence type="ECO:0000256" key="5">
    <source>
        <dbReference type="ARBA" id="ARBA00022824"/>
    </source>
</evidence>
<feature type="transmembrane region" description="Helical" evidence="14">
    <location>
        <begin position="82"/>
        <end position="100"/>
    </location>
</feature>
<evidence type="ECO:0000256" key="10">
    <source>
        <dbReference type="ARBA" id="ARBA00023136"/>
    </source>
</evidence>
<evidence type="ECO:0008006" key="17">
    <source>
        <dbReference type="Google" id="ProtNLM"/>
    </source>
</evidence>
<dbReference type="OrthoDB" id="6485510at2759"/>
<comment type="caution">
    <text evidence="15">The sequence shown here is derived from an EMBL/GenBank/DDBJ whole genome shotgun (WGS) entry which is preliminary data.</text>
</comment>
<evidence type="ECO:0000256" key="9">
    <source>
        <dbReference type="ARBA" id="ARBA00023098"/>
    </source>
</evidence>